<keyword evidence="2" id="KW-1185">Reference proteome</keyword>
<dbReference type="Pfam" id="PF06841">
    <property type="entry name" value="Phage_T4_gp19"/>
    <property type="match status" value="1"/>
</dbReference>
<dbReference type="InterPro" id="IPR010667">
    <property type="entry name" value="Phage_T4_Gp19"/>
</dbReference>
<dbReference type="PANTHER" id="PTHR38009:SF1">
    <property type="entry name" value="CONSERVED HYPOTHETICAL PHAGE TAIL PROTEIN"/>
    <property type="match status" value="1"/>
</dbReference>
<sequence length="138" mass="15524">MDPLGSFRFRVEIDGLVVGGFSEVTGLQLETEVETYREGGANAFAYKLPKTTSSPNLVLKRGMTYSDLLWRWYRGVVGGSIERRSGSVILLDEDGWEAWRWNFVGAYPVKWIGPELRGDQSQLAFETIELAHHGLLAE</sequence>
<evidence type="ECO:0000313" key="2">
    <source>
        <dbReference type="Proteomes" id="UP000609346"/>
    </source>
</evidence>
<gene>
    <name evidence="1" type="ORF">H8B09_27025</name>
</gene>
<dbReference type="Proteomes" id="UP000609346">
    <property type="component" value="Unassembled WGS sequence"/>
</dbReference>
<reference evidence="1 2" key="1">
    <citation type="submission" date="2020-09" db="EMBL/GenBank/DDBJ databases">
        <title>Paenibacillus sp. strain PR3 16S rRNA gene Genome sequencing and assembly.</title>
        <authorList>
            <person name="Kim J."/>
        </authorList>
    </citation>
    <scope>NUCLEOTIDE SEQUENCE [LARGE SCALE GENOMIC DNA]</scope>
    <source>
        <strain evidence="1 2">PR3</strain>
    </source>
</reference>
<dbReference type="EMBL" id="JACXZA010000009">
    <property type="protein sequence ID" value="MBD3922435.1"/>
    <property type="molecule type" value="Genomic_DNA"/>
</dbReference>
<evidence type="ECO:0000313" key="1">
    <source>
        <dbReference type="EMBL" id="MBD3922435.1"/>
    </source>
</evidence>
<accession>A0ABR8N3K4</accession>
<dbReference type="NCBIfam" id="TIGR02241">
    <property type="entry name" value="conserved hypothetical phage tail region protein"/>
    <property type="match status" value="1"/>
</dbReference>
<name>A0ABR8N3K4_9BACL</name>
<dbReference type="PANTHER" id="PTHR38009">
    <property type="entry name" value="CONSERVED HYPOTHETICAL PHAGE TAIL PROTEIN"/>
    <property type="match status" value="1"/>
</dbReference>
<organism evidence="1 2">
    <name type="scientific">Paenibacillus terricola</name>
    <dbReference type="NCBI Taxonomy" id="2763503"/>
    <lineage>
        <taxon>Bacteria</taxon>
        <taxon>Bacillati</taxon>
        <taxon>Bacillota</taxon>
        <taxon>Bacilli</taxon>
        <taxon>Bacillales</taxon>
        <taxon>Paenibacillaceae</taxon>
        <taxon>Paenibacillus</taxon>
    </lineage>
</organism>
<dbReference type="InterPro" id="IPR011747">
    <property type="entry name" value="CHP02241"/>
</dbReference>
<comment type="caution">
    <text evidence="1">The sequence shown here is derived from an EMBL/GenBank/DDBJ whole genome shotgun (WGS) entry which is preliminary data.</text>
</comment>
<protein>
    <submittedName>
        <fullName evidence="1">Phage tail protein</fullName>
    </submittedName>
</protein>
<proteinExistence type="predicted"/>